<evidence type="ECO:0000256" key="2">
    <source>
        <dbReference type="SAM" id="SignalP"/>
    </source>
</evidence>
<reference evidence="3 4" key="1">
    <citation type="journal article" date="2016" name="Nat. Commun.">
        <title>Thousands of microbial genomes shed light on interconnected biogeochemical processes in an aquifer system.</title>
        <authorList>
            <person name="Anantharaman K."/>
            <person name="Brown C.T."/>
            <person name="Hug L.A."/>
            <person name="Sharon I."/>
            <person name="Castelle C.J."/>
            <person name="Probst A.J."/>
            <person name="Thomas B.C."/>
            <person name="Singh A."/>
            <person name="Wilkins M.J."/>
            <person name="Karaoz U."/>
            <person name="Brodie E.L."/>
            <person name="Williams K.H."/>
            <person name="Hubbard S.S."/>
            <person name="Banfield J.F."/>
        </authorList>
    </citation>
    <scope>NUCLEOTIDE SEQUENCE [LARGE SCALE GENOMIC DNA]</scope>
</reference>
<dbReference type="EMBL" id="MEXH01000002">
    <property type="protein sequence ID" value="OGC93133.1"/>
    <property type="molecule type" value="Genomic_DNA"/>
</dbReference>
<comment type="caution">
    <text evidence="3">The sequence shown here is derived from an EMBL/GenBank/DDBJ whole genome shotgun (WGS) entry which is preliminary data.</text>
</comment>
<evidence type="ECO:0000313" key="4">
    <source>
        <dbReference type="Proteomes" id="UP000178176"/>
    </source>
</evidence>
<protein>
    <submittedName>
        <fullName evidence="3">Uncharacterized protein</fullName>
    </submittedName>
</protein>
<proteinExistence type="predicted"/>
<dbReference type="AlphaFoldDB" id="A0A1F4YIQ9"/>
<organism evidence="3 4">
    <name type="scientific">Candidatus Amesbacteria bacterium RIFCSPHIGHO2_01_FULL_48_32b</name>
    <dbReference type="NCBI Taxonomy" id="1797253"/>
    <lineage>
        <taxon>Bacteria</taxon>
        <taxon>Candidatus Amesiibacteriota</taxon>
    </lineage>
</organism>
<feature type="compositionally biased region" description="Pro residues" evidence="1">
    <location>
        <begin position="67"/>
        <end position="78"/>
    </location>
</feature>
<feature type="chain" id="PRO_5009515795" evidence="2">
    <location>
        <begin position="24"/>
        <end position="1205"/>
    </location>
</feature>
<dbReference type="Proteomes" id="UP000178176">
    <property type="component" value="Unassembled WGS sequence"/>
</dbReference>
<feature type="signal peptide" evidence="2">
    <location>
        <begin position="1"/>
        <end position="23"/>
    </location>
</feature>
<feature type="region of interest" description="Disordered" evidence="1">
    <location>
        <begin position="67"/>
        <end position="86"/>
    </location>
</feature>
<evidence type="ECO:0000313" key="3">
    <source>
        <dbReference type="EMBL" id="OGC93133.1"/>
    </source>
</evidence>
<accession>A0A1F4YIQ9</accession>
<gene>
    <name evidence="3" type="ORF">A2876_01135</name>
</gene>
<name>A0A1F4YIQ9_9BACT</name>
<evidence type="ECO:0000256" key="1">
    <source>
        <dbReference type="SAM" id="MobiDB-lite"/>
    </source>
</evidence>
<keyword evidence="2" id="KW-0732">Signal</keyword>
<sequence>MRLLLFLLFLPAITLIKAGPALAANPCLTANPNNFCAPAQVECYISGYDFTGSLACDAGRYCCESTSPPPTPIPPPPGGGTGPGGGTYPIFNSVRDPRTMGFDPPLKYWPCYKNTYPEFHPLRPYPGSPCDPLIPKSQPEAWQGSLYQSFSCGTSVNAQGTYEFPKYMSNAEIAALPLYPWNNPDSITDTDQLYRCAFCDPLSPTACEVCAAKRAGFKITLDLKNASLPVISNTQDYLDDATKVNNYLNWYLSGTNPYWLDTSIPAAAASPLPGSALPGTGTEIALPEYLDGRGGPDHDLSTGETIHYEDRPDVSGRDYFRMYKNANYEQFYLDLNAFAPGINLPPIGRQEDTSWAPLNFSPAHCTNGHEAANSVARSGTSYSFGSEWTPGSAKVGDSWTRAFQIVPIDRDEAVLRDSLVACTLSNLTGYPTATSTTLQLTGYWPANSFTFCTGITNPNDLIEIRNISGPGAGDIFYFMKGWGLVSFKAPGFEAGLMGPGAHASSCFTGSGTGSIDRFLTYAGPLKKLLPRVIQTNIRNALIGGPINDSYHNYIVEGDVRLSNAWQELFKYIPFSSLEDITSEITIGIIPEQQPGACELGASSPYCAPQLTGPSNNAGGKVYPNTTGASSIALTITPDLAHPENTDPRLYFSGMRLGNFLSHLVRKIGQPKDLDSLTTLTTTHQTISDHQEPPFWDYLTGQLTRNTQIASTAAPAPAPLYTNHDQRCSLTDVKIAPGDSLLGRTVTANLTYTQQFRYIPSLWPNDCTADGDECDPTVSPRGGCCPSLRCKYFGLNAYPPEWEDSYHCVVNQEQTIDLPTEGRVSVFTKTPLIDRIYYRLVAASDSLLRHFVPKQVCTDATGAIVPCDGLDDEQYIAQNNSTLPGGTAIGISAVGSSDALHTEPDSPDVAAGSGTDTPAIFFKHLGSLFDYMLGAGSDNKNFQRYFRPQGFGSASFGSGALFCNAADPASAATITALQNYPKDTSCRTCGYSFASSTMDNVFLAASTYFQVPYSLLIAIFYNEGKLNSSGLWPESLTASGVGPGCTPDTSCLNASPSIATGPWNWIQRYFDSYIPQVQQALTAMGINDGRTPNRCNLLDATLAAAAKMSAERVGTSYPYTTCSEVTLNRGGTSTGNSCTNWSSSDIVTAARQYLGYCMLEESCSYCTVLFTCTDDPLKSGIQQGPRCYQRNVLDVTQCGWSNGVGL</sequence>